<feature type="non-terminal residue" evidence="3">
    <location>
        <position position="715"/>
    </location>
</feature>
<reference evidence="3" key="1">
    <citation type="submission" date="2021-02" db="EMBL/GenBank/DDBJ databases">
        <authorList>
            <person name="Dougan E. K."/>
            <person name="Rhodes N."/>
            <person name="Thang M."/>
            <person name="Chan C."/>
        </authorList>
    </citation>
    <scope>NUCLEOTIDE SEQUENCE</scope>
</reference>
<evidence type="ECO:0000256" key="1">
    <source>
        <dbReference type="SAM" id="Coils"/>
    </source>
</evidence>
<dbReference type="AlphaFoldDB" id="A0A813A8V4"/>
<name>A0A813A8V4_9DINO</name>
<evidence type="ECO:0000313" key="4">
    <source>
        <dbReference type="Proteomes" id="UP000601435"/>
    </source>
</evidence>
<sequence length="715" mass="80020">VDVPSGGFATIGRLAVGSVEPRCIRLDQSTEATKHATSVLVQYWSSSRRWRQDHTLFTSLSGGSDFEFRPCMVRATRRALLCQVPVRSQESTFVQGFSRIVFITIEPLGSKGQMGDPGGGQIEPSQSASEDLTGLLEQLWPSLDGWDDRGPVDKIQADKHINLNVGMKMASRYIADQMLEQRHLKVLHKTLSTAWNRTGQVQSLSAAIALMEQYGVELTDEEVQRIASMEQEQQIAALVNKMPQESNEQFQQFFLQLQLLVSTAMRVRSGLEDGAPEKVASALDDADSTGVTQHILRMAVVQAGSEASMQMLEYEAWVREADEQMARLIRGQEDAMAARKKLATLQAQLQHQRDEHKEKSSKVCMNFVSGMTQQTKLACFQGWLSCTRRAKQEGSIAREFEEQLDDIQRRLVDYRQSSLANVRSYLAKKASVKEVNLTAEVLNLWYTVVADQKESDALAGQVDELSSKLASTQGAQKETTKRVMERMSAARDRSLLGQCVQCWVAEVEDSKKQGMMHDVLSDAKARLQSFLKGKSEASMKVLKMALGGTDTGLLTQALGCWKSQVLDLKKEAELERMVQANAKRMADYGDKRKAVAKAAMERVQYYSEQSLLMETFHNWRLDTRVEVTLQKYHVRIEAKRQQLAGVHQMFRTFAHQLETSLKKSVDSERASTLRRTRTLHKADTGAVSLPDIHKPGSPSGDPIKAEATLPRTAWG</sequence>
<gene>
    <name evidence="3" type="primary">nadsyn1</name>
    <name evidence="3" type="ORF">SNEC2469_LOCUS27201</name>
</gene>
<dbReference type="OrthoDB" id="417992at2759"/>
<organism evidence="3 4">
    <name type="scientific">Symbiodinium necroappetens</name>
    <dbReference type="NCBI Taxonomy" id="1628268"/>
    <lineage>
        <taxon>Eukaryota</taxon>
        <taxon>Sar</taxon>
        <taxon>Alveolata</taxon>
        <taxon>Dinophyceae</taxon>
        <taxon>Suessiales</taxon>
        <taxon>Symbiodiniaceae</taxon>
        <taxon>Symbiodinium</taxon>
    </lineage>
</organism>
<dbReference type="Proteomes" id="UP000601435">
    <property type="component" value="Unassembled WGS sequence"/>
</dbReference>
<feature type="region of interest" description="Disordered" evidence="2">
    <location>
        <begin position="681"/>
        <end position="715"/>
    </location>
</feature>
<accession>A0A813A8V4</accession>
<comment type="caution">
    <text evidence="3">The sequence shown here is derived from an EMBL/GenBank/DDBJ whole genome shotgun (WGS) entry which is preliminary data.</text>
</comment>
<dbReference type="EMBL" id="CAJNJA010056807">
    <property type="protein sequence ID" value="CAE7860018.1"/>
    <property type="molecule type" value="Genomic_DNA"/>
</dbReference>
<protein>
    <submittedName>
        <fullName evidence="3">Nadsyn1 protein</fullName>
    </submittedName>
</protein>
<proteinExistence type="predicted"/>
<keyword evidence="4" id="KW-1185">Reference proteome</keyword>
<feature type="coiled-coil region" evidence="1">
    <location>
        <begin position="335"/>
        <end position="362"/>
    </location>
</feature>
<keyword evidence="1" id="KW-0175">Coiled coil</keyword>
<evidence type="ECO:0000256" key="2">
    <source>
        <dbReference type="SAM" id="MobiDB-lite"/>
    </source>
</evidence>
<evidence type="ECO:0000313" key="3">
    <source>
        <dbReference type="EMBL" id="CAE7860018.1"/>
    </source>
</evidence>